<dbReference type="PANTHER" id="PTHR23113">
    <property type="entry name" value="GUANINE NUCLEOTIDE EXCHANGE FACTOR"/>
    <property type="match status" value="1"/>
</dbReference>
<dbReference type="CDD" id="cd06224">
    <property type="entry name" value="REM"/>
    <property type="match status" value="1"/>
</dbReference>
<dbReference type="InterPro" id="IPR000408">
    <property type="entry name" value="Reg_chr_condens"/>
</dbReference>
<dbReference type="PROSITE" id="PS50009">
    <property type="entry name" value="RASGEF_CAT"/>
    <property type="match status" value="1"/>
</dbReference>
<feature type="domain" description="Ras-GEF" evidence="4">
    <location>
        <begin position="738"/>
        <end position="951"/>
    </location>
</feature>
<dbReference type="InterPro" id="IPR008937">
    <property type="entry name" value="Ras-like_GEF"/>
</dbReference>
<dbReference type="OrthoDB" id="19558at2759"/>
<dbReference type="InterPro" id="IPR000651">
    <property type="entry name" value="Ras-like_Gua-exchang_fac_N"/>
</dbReference>
<name>A0A0A1U3I7_ENTIV</name>
<feature type="repeat" description="RCC1" evidence="3">
    <location>
        <begin position="211"/>
        <end position="262"/>
    </location>
</feature>
<evidence type="ECO:0000256" key="1">
    <source>
        <dbReference type="ARBA" id="ARBA00022658"/>
    </source>
</evidence>
<gene>
    <name evidence="6" type="ORF">EIN_328030</name>
</gene>
<evidence type="ECO:0000313" key="6">
    <source>
        <dbReference type="EMBL" id="ELP86146.1"/>
    </source>
</evidence>
<dbReference type="Pfam" id="PF00415">
    <property type="entry name" value="RCC1"/>
    <property type="match status" value="1"/>
</dbReference>
<proteinExistence type="predicted"/>
<dbReference type="GeneID" id="14885068"/>
<feature type="domain" description="N-terminal Ras-GEF" evidence="5">
    <location>
        <begin position="595"/>
        <end position="712"/>
    </location>
</feature>
<protein>
    <submittedName>
        <fullName evidence="6">Guanine nucleotide exchange factor, putative</fullName>
    </submittedName>
</protein>
<dbReference type="InterPro" id="IPR036964">
    <property type="entry name" value="RASGEF_cat_dom_sf"/>
</dbReference>
<accession>A0A0A1U3I7</accession>
<dbReference type="InterPro" id="IPR009091">
    <property type="entry name" value="RCC1/BLIP-II"/>
</dbReference>
<dbReference type="Gene3D" id="2.130.10.30">
    <property type="entry name" value="Regulator of chromosome condensation 1/beta-lactamase-inhibitor protein II"/>
    <property type="match status" value="1"/>
</dbReference>
<keyword evidence="1 2" id="KW-0344">Guanine-nucleotide releasing factor</keyword>
<dbReference type="PROSITE" id="PS50012">
    <property type="entry name" value="RCC1_3"/>
    <property type="match status" value="1"/>
</dbReference>
<dbReference type="Gene3D" id="1.10.840.10">
    <property type="entry name" value="Ras guanine-nucleotide exchange factors catalytic domain"/>
    <property type="match status" value="1"/>
</dbReference>
<dbReference type="OMA" id="IINYQPG"/>
<evidence type="ECO:0000256" key="2">
    <source>
        <dbReference type="PROSITE-ProRule" id="PRU00168"/>
    </source>
</evidence>
<dbReference type="KEGG" id="eiv:EIN_328030"/>
<dbReference type="RefSeq" id="XP_004185492.1">
    <property type="nucleotide sequence ID" value="XM_004185444.1"/>
</dbReference>
<dbReference type="Pfam" id="PF00618">
    <property type="entry name" value="RasGEF_N"/>
    <property type="match status" value="1"/>
</dbReference>
<dbReference type="AlphaFoldDB" id="A0A0A1U3I7"/>
<dbReference type="SUPFAM" id="SSF48366">
    <property type="entry name" value="Ras GEF"/>
    <property type="match status" value="1"/>
</dbReference>
<dbReference type="PROSITE" id="PS50212">
    <property type="entry name" value="RASGEF_NTER"/>
    <property type="match status" value="1"/>
</dbReference>
<dbReference type="VEuPathDB" id="AmoebaDB:EIN_328030"/>
<evidence type="ECO:0000313" key="7">
    <source>
        <dbReference type="Proteomes" id="UP000014680"/>
    </source>
</evidence>
<keyword evidence="7" id="KW-1185">Reference proteome</keyword>
<dbReference type="EMBL" id="KB207015">
    <property type="protein sequence ID" value="ELP86146.1"/>
    <property type="molecule type" value="Genomic_DNA"/>
</dbReference>
<dbReference type="GO" id="GO:0005085">
    <property type="term" value="F:guanyl-nucleotide exchange factor activity"/>
    <property type="evidence" value="ECO:0007669"/>
    <property type="project" value="UniProtKB-KW"/>
</dbReference>
<dbReference type="Pfam" id="PF00617">
    <property type="entry name" value="RasGEF"/>
    <property type="match status" value="1"/>
</dbReference>
<dbReference type="SMART" id="SM00147">
    <property type="entry name" value="RasGEF"/>
    <property type="match status" value="1"/>
</dbReference>
<evidence type="ECO:0000259" key="4">
    <source>
        <dbReference type="PROSITE" id="PS50009"/>
    </source>
</evidence>
<organism evidence="6 7">
    <name type="scientific">Entamoeba invadens IP1</name>
    <dbReference type="NCBI Taxonomy" id="370355"/>
    <lineage>
        <taxon>Eukaryota</taxon>
        <taxon>Amoebozoa</taxon>
        <taxon>Evosea</taxon>
        <taxon>Archamoebae</taxon>
        <taxon>Mastigamoebida</taxon>
        <taxon>Entamoebidae</taxon>
        <taxon>Entamoeba</taxon>
    </lineage>
</organism>
<evidence type="ECO:0000259" key="5">
    <source>
        <dbReference type="PROSITE" id="PS50212"/>
    </source>
</evidence>
<dbReference type="Proteomes" id="UP000014680">
    <property type="component" value="Unassembled WGS sequence"/>
</dbReference>
<dbReference type="Gene3D" id="1.20.870.10">
    <property type="entry name" value="Son of sevenless (SoS) protein Chain: S domain 1"/>
    <property type="match status" value="1"/>
</dbReference>
<dbReference type="GO" id="GO:0007265">
    <property type="term" value="P:Ras protein signal transduction"/>
    <property type="evidence" value="ECO:0007669"/>
    <property type="project" value="TreeGrafter"/>
</dbReference>
<dbReference type="GO" id="GO:0005886">
    <property type="term" value="C:plasma membrane"/>
    <property type="evidence" value="ECO:0007669"/>
    <property type="project" value="TreeGrafter"/>
</dbReference>
<sequence length="951" mass="109113">MSSQKLRKTKLDQTQIANQATPQLGQSTLGAAIDFDAQSVHSSEDQSIPDVATIVITETVNESTAPTAPPKRRVGVPVTRNSLITPPNENFQTKYYGECPFFPKHPPENITQVYVTSGNVFLICEDAVYATGLVNFKEKKTTDVPFIAKCIPVGVRQITGNHKKVLILIEGKVYTCSNLEDQNCLKRVGELLGVTQIACSEDHYAALTTLGDVYLWGANTYGEIGKDRVVSMERPTRVKELDGKKVIKVVCSNGYTACLTDTGDIISLGEMTWKNPTKVVDVIALRTNLWGLTVDGRVISDEGNYISGDYTVGRITEGLGSLVGDSKGLLLSVKNNEWQLVENIGSRDWSGCATALVVLAGGKKIGFELIYKLYKNFITQMEVIKRVYVDVLLPTIKEKQSELEIKEKKEEKKKKKRTVSYVGDEMSSHFIKLLSPLESFEDLYNVTLEMYGYLMMLYSNNSCFKIWEFYERFFRKVEKEMITYADAFPKLFEVLNIIRVVKSPLLKEISDMESKITEDESTDLFNKHTDLLTVSIIPFKFMARLYDLSVQYRKVNKDFSRSYFERFETVLSRCNESLKFEDILSIEHVYSTPSNEFIVYLSPMRDLVLQLTRPNVREPKYREIFLLMFRLYTSPEVVMTHLIPHASIEETLDRKAQILIVLKQWMQSYPSDFSALGLAEQRLLSFLKSSREPFTKIKQEKAVVLELFHQIKGKPNFVVYQPLSFESTELCYTDFLGDVNKISNSMTYVYKKLFIRIKQVELLYYLDKNKKDQTGNIKNMVDSFNGLSKMYMTMFNNTPQEKKLNLLENTIKMLDVFLKRDRNYHAICGIVFSFVRINDIETLKKKLPSDAKKRYEFFDNLCLFESNYKNLREKIANSEQPLLPFMGTISRDLVLASEYNASKEKELYNLNKLRIMHGVVVDIINYQPGEPTVPSEIDQNFHQKFCQMHGI</sequence>
<reference evidence="6 7" key="1">
    <citation type="submission" date="2012-10" db="EMBL/GenBank/DDBJ databases">
        <authorList>
            <person name="Zafar N."/>
            <person name="Inman J."/>
            <person name="Hall N."/>
            <person name="Lorenzi H."/>
            <person name="Caler E."/>
        </authorList>
    </citation>
    <scope>NUCLEOTIDE SEQUENCE [LARGE SCALE GENOMIC DNA]</scope>
    <source>
        <strain evidence="6 7">IP1</strain>
    </source>
</reference>
<dbReference type="InterPro" id="IPR023578">
    <property type="entry name" value="Ras_GEF_dom_sf"/>
</dbReference>
<dbReference type="PANTHER" id="PTHR23113:SF99">
    <property type="entry name" value="RASGEF DOMAIN-CONTAINING PROTEIN"/>
    <property type="match status" value="1"/>
</dbReference>
<dbReference type="SUPFAM" id="SSF50985">
    <property type="entry name" value="RCC1/BLIP-II"/>
    <property type="match status" value="1"/>
</dbReference>
<evidence type="ECO:0000256" key="3">
    <source>
        <dbReference type="PROSITE-ProRule" id="PRU00235"/>
    </source>
</evidence>
<dbReference type="InterPro" id="IPR001895">
    <property type="entry name" value="RASGEF_cat_dom"/>
</dbReference>